<evidence type="ECO:0000313" key="8">
    <source>
        <dbReference type="Proteomes" id="UP001209803"/>
    </source>
</evidence>
<organism evidence="7 8">
    <name type="scientific">Roseibium porphyridii</name>
    <dbReference type="NCBI Taxonomy" id="2866279"/>
    <lineage>
        <taxon>Bacteria</taxon>
        <taxon>Pseudomonadati</taxon>
        <taxon>Pseudomonadota</taxon>
        <taxon>Alphaproteobacteria</taxon>
        <taxon>Hyphomicrobiales</taxon>
        <taxon>Stappiaceae</taxon>
        <taxon>Roseibium</taxon>
    </lineage>
</organism>
<dbReference type="RefSeq" id="WP_265681817.1">
    <property type="nucleotide sequence ID" value="NZ_CP120863.1"/>
</dbReference>
<keyword evidence="3 7" id="KW-0328">Glycosyltransferase</keyword>
<keyword evidence="4 7" id="KW-0808">Transferase</keyword>
<dbReference type="SUPFAM" id="SSF53448">
    <property type="entry name" value="Nucleotide-diphospho-sugar transferases"/>
    <property type="match status" value="1"/>
</dbReference>
<proteinExistence type="predicted"/>
<dbReference type="Pfam" id="PF13641">
    <property type="entry name" value="Glyco_tranf_2_3"/>
    <property type="match status" value="1"/>
</dbReference>
<dbReference type="GO" id="GO:0016757">
    <property type="term" value="F:glycosyltransferase activity"/>
    <property type="evidence" value="ECO:0007669"/>
    <property type="project" value="UniProtKB-KW"/>
</dbReference>
<accession>A0ABY8EWW7</accession>
<dbReference type="Proteomes" id="UP001209803">
    <property type="component" value="Chromosome"/>
</dbReference>
<dbReference type="EC" id="2.4.-.-" evidence="7"/>
<keyword evidence="6" id="KW-1133">Transmembrane helix</keyword>
<dbReference type="EMBL" id="CP120863">
    <property type="protein sequence ID" value="WFE87487.1"/>
    <property type="molecule type" value="Genomic_DNA"/>
</dbReference>
<dbReference type="PANTHER" id="PTHR22913:SF12">
    <property type="entry name" value="MANNURONAN SYNTHASE"/>
    <property type="match status" value="1"/>
</dbReference>
<feature type="transmembrane region" description="Helical" evidence="6">
    <location>
        <begin position="441"/>
        <end position="463"/>
    </location>
</feature>
<reference evidence="7 8" key="1">
    <citation type="submission" date="2023-03" db="EMBL/GenBank/DDBJ databases">
        <title>Roseibium porphyridii sp. nov. and Roseibium rhodosorbium sp. nov. isolated from marine algae, Porphyridium cruentum and Rhodosorus marinus, respectively.</title>
        <authorList>
            <person name="Lee M.W."/>
            <person name="Choi B.J."/>
            <person name="Lee J.K."/>
            <person name="Choi D.G."/>
            <person name="Baek J.H."/>
            <person name="Bayburt H."/>
            <person name="Kim J.M."/>
            <person name="Han D.M."/>
            <person name="Kim K.H."/>
            <person name="Jeon C.O."/>
        </authorList>
    </citation>
    <scope>NUCLEOTIDE SEQUENCE [LARGE SCALE GENOMIC DNA]</scope>
    <source>
        <strain evidence="7 8">KMA01</strain>
    </source>
</reference>
<evidence type="ECO:0000256" key="1">
    <source>
        <dbReference type="ARBA" id="ARBA00004236"/>
    </source>
</evidence>
<keyword evidence="2" id="KW-1003">Cell membrane</keyword>
<comment type="subcellular location">
    <subcellularLocation>
        <location evidence="1">Cell membrane</location>
    </subcellularLocation>
</comment>
<protein>
    <submittedName>
        <fullName evidence="7">Glycosyltransferase</fullName>
        <ecNumber evidence="7">2.4.-.-</ecNumber>
    </submittedName>
</protein>
<evidence type="ECO:0000256" key="2">
    <source>
        <dbReference type="ARBA" id="ARBA00022475"/>
    </source>
</evidence>
<feature type="transmembrane region" description="Helical" evidence="6">
    <location>
        <begin position="59"/>
        <end position="83"/>
    </location>
</feature>
<dbReference type="InterPro" id="IPR029044">
    <property type="entry name" value="Nucleotide-diphossugar_trans"/>
</dbReference>
<keyword evidence="5 6" id="KW-0472">Membrane</keyword>
<evidence type="ECO:0000313" key="7">
    <source>
        <dbReference type="EMBL" id="WFE87487.1"/>
    </source>
</evidence>
<feature type="transmembrane region" description="Helical" evidence="6">
    <location>
        <begin position="414"/>
        <end position="435"/>
    </location>
</feature>
<dbReference type="PANTHER" id="PTHR22913">
    <property type="entry name" value="HYALURONAN SYNTHASE"/>
    <property type="match status" value="1"/>
</dbReference>
<feature type="transmembrane region" description="Helical" evidence="6">
    <location>
        <begin position="391"/>
        <end position="409"/>
    </location>
</feature>
<dbReference type="Gene3D" id="3.90.550.10">
    <property type="entry name" value="Spore Coat Polysaccharide Biosynthesis Protein SpsA, Chain A"/>
    <property type="match status" value="1"/>
</dbReference>
<sequence>MDSREITGPYDVDEITHRPKGWAKWTPFAIFQITLYFGLCFIGLTTFENVFFSPATREITFVIGLLGIWRYGWWFTHAVRAWIYGRFVYPSMRDAGRKVWDDGWRPRHLHFMMTTYKEHRDITEKVIRSICREIRDAGVPGTIWLGSGDRFDEELISELLQREWSDLDVTLHIVRQNQPGKRLAIGLVLRAMSRGDVEKDDLIIFMDGDFILAKNAVGACLPLFKLYPDLQACTTDEEVLCIGPKWIANWLTMRFAQRRLAMQSHSLSGRVLTLTGRMSVFRANHLLKLKFIRLLEADHLEHWLWGKFRFLSGDDKSTWYYMLQSGCRMLYVPDAMGYTVEVIEGSGMDRMVQNFRRWSGNMLRNGARALALGPHRMPFFIWWCLLDQRVSMWTMLVSPVLAICTSVLYDPYYIFGYVVFICITRMLLSLFLYGYARKVDLSYPFILYFNQLINASVKVYCIFRLSKQRWSNRGDQRAGEGDGLVARLQNLMASYLTLLYVTMLFVGVCLMAGLIEPPSSGMVTNLLGLSSSRPMS</sequence>
<keyword evidence="6" id="KW-0812">Transmembrane</keyword>
<evidence type="ECO:0000256" key="5">
    <source>
        <dbReference type="ARBA" id="ARBA00023136"/>
    </source>
</evidence>
<evidence type="ECO:0000256" key="4">
    <source>
        <dbReference type="ARBA" id="ARBA00022679"/>
    </source>
</evidence>
<gene>
    <name evidence="7" type="ORF">K1718_15060</name>
</gene>
<evidence type="ECO:0000256" key="3">
    <source>
        <dbReference type="ARBA" id="ARBA00022676"/>
    </source>
</evidence>
<evidence type="ECO:0000256" key="6">
    <source>
        <dbReference type="SAM" id="Phobius"/>
    </source>
</evidence>
<name>A0ABY8EWW7_9HYPH</name>
<feature type="transmembrane region" description="Helical" evidence="6">
    <location>
        <begin position="28"/>
        <end position="47"/>
    </location>
</feature>
<feature type="transmembrane region" description="Helical" evidence="6">
    <location>
        <begin position="495"/>
        <end position="515"/>
    </location>
</feature>
<keyword evidence="8" id="KW-1185">Reference proteome</keyword>